<dbReference type="AlphaFoldDB" id="A0A396ZF94"/>
<organism evidence="1 2">
    <name type="scientific">Leptospira stimsonii</name>
    <dbReference type="NCBI Taxonomy" id="2202203"/>
    <lineage>
        <taxon>Bacteria</taxon>
        <taxon>Pseudomonadati</taxon>
        <taxon>Spirochaetota</taxon>
        <taxon>Spirochaetia</taxon>
        <taxon>Leptospirales</taxon>
        <taxon>Leptospiraceae</taxon>
        <taxon>Leptospira</taxon>
    </lineage>
</organism>
<dbReference type="EMBL" id="QHCT01000001">
    <property type="protein sequence ID" value="RHX92933.1"/>
    <property type="molecule type" value="Genomic_DNA"/>
</dbReference>
<comment type="caution">
    <text evidence="1">The sequence shown here is derived from an EMBL/GenBank/DDBJ whole genome shotgun (WGS) entry which is preliminary data.</text>
</comment>
<evidence type="ECO:0000313" key="2">
    <source>
        <dbReference type="Proteomes" id="UP000265798"/>
    </source>
</evidence>
<accession>A0A396ZF94</accession>
<sequence length="80" mass="9088">MSADSNFIVLLEKKEFLLFKGSFACVGVKRFFSNDSYLSLKTRKKILLNPFKNGIEGEILCKRSQSDAFDSSFTLQIRGI</sequence>
<gene>
    <name evidence="1" type="ORF">DLM75_07155</name>
</gene>
<dbReference type="Proteomes" id="UP000265798">
    <property type="component" value="Unassembled WGS sequence"/>
</dbReference>
<evidence type="ECO:0000313" key="1">
    <source>
        <dbReference type="EMBL" id="RHX92933.1"/>
    </source>
</evidence>
<proteinExistence type="predicted"/>
<reference evidence="2" key="1">
    <citation type="submission" date="2018-05" db="EMBL/GenBank/DDBJ databases">
        <title>Leptospira yasudae sp. nov. and Leptospira stimsonii sp. nov., two pathogenic species of the genus Leptospira isolated from environmental sources.</title>
        <authorList>
            <person name="Casanovas-Massana A."/>
            <person name="Hamond C."/>
            <person name="Santos L.A."/>
            <person name="Hacker K.P."/>
            <person name="Balassiano I."/>
            <person name="Medeiros M.A."/>
            <person name="Reis M.G."/>
            <person name="Ko A.I."/>
            <person name="Wunder E.A."/>
        </authorList>
    </citation>
    <scope>NUCLEOTIDE SEQUENCE [LARGE SCALE GENOMIC DNA]</scope>
    <source>
        <strain evidence="2">Yale</strain>
    </source>
</reference>
<protein>
    <submittedName>
        <fullName evidence="1">Uncharacterized protein</fullName>
    </submittedName>
</protein>
<name>A0A396ZF94_9LEPT</name>